<feature type="transmembrane region" description="Helical" evidence="2">
    <location>
        <begin position="201"/>
        <end position="219"/>
    </location>
</feature>
<feature type="transmembrane region" description="Helical" evidence="2">
    <location>
        <begin position="231"/>
        <end position="253"/>
    </location>
</feature>
<sequence length="429" mass="46273">MPLPRLDERRPPVVRGEVDRQPARERWRWRSRAPLPCVPPGVPRGHRAARCRGLWPLSLRGRLAAGAAVRAPDLGAVRLLGRRAGGRGLELGTQGGGWAWLSQLTLPPMMLFCTGAFFSYKLLVLLVSLPMTDEPPSGWRRLLTVTTPVDLGGLVGESLASTAIGILWCLCGMMGFEYVVPLLAFTALLLLRMAVVFYDDTFLVELAHSSSSLIVLVFYTAKTAVSQPCAIFSPASVGFHIVAATVAFVIVLTCQAEDPLVMFLLAHSAVLFACVVENVCIRRLRWKAGRRWVLLVHVSLFVTYSANLLCELLPELVAVPPSWRVFAVSAAWLSLVLVLALTVNRGAFLEYYTSWQQLHGKFRLGRARPGEPQRQQRAARRPRPPPDAEGGLAGDAGGGGSTAAARHGAAPAAAAGARACEGHGAAVCL</sequence>
<protein>
    <recommendedName>
        <fullName evidence="5">Glycerophosphocholine acyltransferase 1</fullName>
    </recommendedName>
</protein>
<accession>A0ABN9VP39</accession>
<evidence type="ECO:0000256" key="1">
    <source>
        <dbReference type="SAM" id="MobiDB-lite"/>
    </source>
</evidence>
<dbReference type="EMBL" id="CAUYUJ010017429">
    <property type="protein sequence ID" value="CAK0874756.1"/>
    <property type="molecule type" value="Genomic_DNA"/>
</dbReference>
<feature type="transmembrane region" description="Helical" evidence="2">
    <location>
        <begin position="259"/>
        <end position="280"/>
    </location>
</feature>
<feature type="transmembrane region" description="Helical" evidence="2">
    <location>
        <begin position="151"/>
        <end position="171"/>
    </location>
</feature>
<name>A0ABN9VP39_9DINO</name>
<keyword evidence="2" id="KW-0472">Membrane</keyword>
<feature type="transmembrane region" description="Helical" evidence="2">
    <location>
        <begin position="109"/>
        <end position="131"/>
    </location>
</feature>
<feature type="compositionally biased region" description="Gly residues" evidence="1">
    <location>
        <begin position="391"/>
        <end position="401"/>
    </location>
</feature>
<evidence type="ECO:0000313" key="3">
    <source>
        <dbReference type="EMBL" id="CAK0874756.1"/>
    </source>
</evidence>
<evidence type="ECO:0008006" key="5">
    <source>
        <dbReference type="Google" id="ProtNLM"/>
    </source>
</evidence>
<evidence type="ECO:0000313" key="4">
    <source>
        <dbReference type="Proteomes" id="UP001189429"/>
    </source>
</evidence>
<keyword evidence="2" id="KW-1133">Transmembrane helix</keyword>
<organism evidence="3 4">
    <name type="scientific">Prorocentrum cordatum</name>
    <dbReference type="NCBI Taxonomy" id="2364126"/>
    <lineage>
        <taxon>Eukaryota</taxon>
        <taxon>Sar</taxon>
        <taxon>Alveolata</taxon>
        <taxon>Dinophyceae</taxon>
        <taxon>Prorocentrales</taxon>
        <taxon>Prorocentraceae</taxon>
        <taxon>Prorocentrum</taxon>
    </lineage>
</organism>
<keyword evidence="2" id="KW-0812">Transmembrane</keyword>
<keyword evidence="4" id="KW-1185">Reference proteome</keyword>
<proteinExistence type="predicted"/>
<feature type="transmembrane region" description="Helical" evidence="2">
    <location>
        <begin position="321"/>
        <end position="343"/>
    </location>
</feature>
<evidence type="ECO:0000256" key="2">
    <source>
        <dbReference type="SAM" id="Phobius"/>
    </source>
</evidence>
<dbReference type="Proteomes" id="UP001189429">
    <property type="component" value="Unassembled WGS sequence"/>
</dbReference>
<reference evidence="3" key="1">
    <citation type="submission" date="2023-10" db="EMBL/GenBank/DDBJ databases">
        <authorList>
            <person name="Chen Y."/>
            <person name="Shah S."/>
            <person name="Dougan E. K."/>
            <person name="Thang M."/>
            <person name="Chan C."/>
        </authorList>
    </citation>
    <scope>NUCLEOTIDE SEQUENCE [LARGE SCALE GENOMIC DNA]</scope>
</reference>
<feature type="transmembrane region" description="Helical" evidence="2">
    <location>
        <begin position="178"/>
        <end position="195"/>
    </location>
</feature>
<feature type="region of interest" description="Disordered" evidence="1">
    <location>
        <begin position="366"/>
        <end position="408"/>
    </location>
</feature>
<feature type="transmembrane region" description="Helical" evidence="2">
    <location>
        <begin position="292"/>
        <end position="309"/>
    </location>
</feature>
<comment type="caution">
    <text evidence="3">The sequence shown here is derived from an EMBL/GenBank/DDBJ whole genome shotgun (WGS) entry which is preliminary data.</text>
</comment>
<gene>
    <name evidence="3" type="ORF">PCOR1329_LOCUS59567</name>
</gene>